<dbReference type="NCBIfam" id="NF001764">
    <property type="entry name" value="PRK00504.1"/>
    <property type="match status" value="1"/>
</dbReference>
<dbReference type="GO" id="GO:1990904">
    <property type="term" value="C:ribonucleoprotein complex"/>
    <property type="evidence" value="ECO:0007669"/>
    <property type="project" value="UniProtKB-KW"/>
</dbReference>
<dbReference type="InterPro" id="IPR018264">
    <property type="entry name" value="Ribosomal_bL33_CS"/>
</dbReference>
<gene>
    <name evidence="2 3" type="primary">rpl33</name>
</gene>
<comment type="similarity">
    <text evidence="2">Belongs to the bacterial ribosomal protein bL33 family.</text>
</comment>
<dbReference type="AlphaFoldDB" id="A0A8E5XRF7"/>
<accession>A0A8E5XRF7</accession>
<dbReference type="GO" id="GO:0005840">
    <property type="term" value="C:ribosome"/>
    <property type="evidence" value="ECO:0007669"/>
    <property type="project" value="UniProtKB-KW"/>
</dbReference>
<organism evidence="3">
    <name type="scientific">Ishige okamurae</name>
    <dbReference type="NCBI Taxonomy" id="233772"/>
    <lineage>
        <taxon>Eukaryota</taxon>
        <taxon>Sar</taxon>
        <taxon>Stramenopiles</taxon>
        <taxon>Ochrophyta</taxon>
        <taxon>PX clade</taxon>
        <taxon>Phaeophyceae</taxon>
        <taxon>Ectocarpales</taxon>
        <taxon>Ishigeaceae</taxon>
        <taxon>Ishige</taxon>
    </lineage>
</organism>
<protein>
    <recommendedName>
        <fullName evidence="1 2">Large ribosomal subunit protein bL33c</fullName>
    </recommendedName>
</protein>
<dbReference type="Pfam" id="PF00471">
    <property type="entry name" value="Ribosomal_L33"/>
    <property type="match status" value="1"/>
</dbReference>
<evidence type="ECO:0000256" key="1">
    <source>
        <dbReference type="ARBA" id="ARBA00035276"/>
    </source>
</evidence>
<comment type="subcellular location">
    <subcellularLocation>
        <location evidence="2">Plastid</location>
        <location evidence="2">Chloroplast</location>
    </subcellularLocation>
</comment>
<keyword evidence="3" id="KW-0150">Chloroplast</keyword>
<dbReference type="GO" id="GO:0006412">
    <property type="term" value="P:translation"/>
    <property type="evidence" value="ECO:0007669"/>
    <property type="project" value="UniProtKB-UniRule"/>
</dbReference>
<dbReference type="GeneID" id="68216454"/>
<dbReference type="GO" id="GO:0003735">
    <property type="term" value="F:structural constituent of ribosome"/>
    <property type="evidence" value="ECO:0007669"/>
    <property type="project" value="InterPro"/>
</dbReference>
<dbReference type="RefSeq" id="YP_010185271.1">
    <property type="nucleotide sequence ID" value="NC_058314.1"/>
</dbReference>
<dbReference type="EMBL" id="MW762687">
    <property type="protein sequence ID" value="QVJ99615.1"/>
    <property type="molecule type" value="Genomic_DNA"/>
</dbReference>
<evidence type="ECO:0000256" key="2">
    <source>
        <dbReference type="HAMAP-Rule" id="MF_00294"/>
    </source>
</evidence>
<geneLocation type="chloroplast" evidence="3"/>
<dbReference type="PROSITE" id="PS00582">
    <property type="entry name" value="RIBOSOMAL_L33"/>
    <property type="match status" value="1"/>
</dbReference>
<keyword evidence="3" id="KW-0934">Plastid</keyword>
<reference evidence="3" key="1">
    <citation type="submission" date="2021-03" db="EMBL/GenBank/DDBJ databases">
        <title>The complete chloroplast genome of Ishige okamurae.</title>
        <authorList>
            <person name="Wang X."/>
        </authorList>
    </citation>
    <scope>NUCLEOTIDE SEQUENCE</scope>
</reference>
<dbReference type="PANTHER" id="PTHR43168:SF2">
    <property type="entry name" value="LARGE RIBOSOMAL SUBUNIT PROTEIN BL33C"/>
    <property type="match status" value="1"/>
</dbReference>
<proteinExistence type="inferred from homology"/>
<dbReference type="InterPro" id="IPR001705">
    <property type="entry name" value="Ribosomal_bL33"/>
</dbReference>
<dbReference type="GO" id="GO:0009507">
    <property type="term" value="C:chloroplast"/>
    <property type="evidence" value="ECO:0007669"/>
    <property type="project" value="UniProtKB-SubCell"/>
</dbReference>
<name>A0A8E5XRF7_9PHAE</name>
<sequence length="65" mass="7746">MAKNKGSRIGISLKCTECESKQGKSRTMQKNIYRTTKNRQNNSDRLELRKYCKFCDKHSIYREIK</sequence>
<dbReference type="HAMAP" id="MF_00294">
    <property type="entry name" value="Ribosomal_bL33"/>
    <property type="match status" value="1"/>
</dbReference>
<keyword evidence="2 3" id="KW-0689">Ribosomal protein</keyword>
<keyword evidence="2" id="KW-0687">Ribonucleoprotein</keyword>
<evidence type="ECO:0000313" key="3">
    <source>
        <dbReference type="EMBL" id="QVJ99615.1"/>
    </source>
</evidence>
<dbReference type="NCBIfam" id="NF001860">
    <property type="entry name" value="PRK00595.1"/>
    <property type="match status" value="1"/>
</dbReference>
<dbReference type="NCBIfam" id="TIGR01023">
    <property type="entry name" value="rpmG_bact"/>
    <property type="match status" value="1"/>
</dbReference>
<dbReference type="PANTHER" id="PTHR43168">
    <property type="entry name" value="50S RIBOSOMAL PROTEIN L33, CHLOROPLASTIC"/>
    <property type="match status" value="1"/>
</dbReference>